<dbReference type="EMBL" id="JASAYQ010000021">
    <property type="protein sequence ID" value="MDP8173679.1"/>
    <property type="molecule type" value="Genomic_DNA"/>
</dbReference>
<proteinExistence type="predicted"/>
<organism evidence="1 2">
    <name type="scientific">Phocoenobacter skyensis</name>
    <dbReference type="NCBI Taxonomy" id="97481"/>
    <lineage>
        <taxon>Bacteria</taxon>
        <taxon>Pseudomonadati</taxon>
        <taxon>Pseudomonadota</taxon>
        <taxon>Gammaproteobacteria</taxon>
        <taxon>Pasteurellales</taxon>
        <taxon>Pasteurellaceae</taxon>
        <taxon>Phocoenobacter</taxon>
    </lineage>
</organism>
<evidence type="ECO:0000313" key="2">
    <source>
        <dbReference type="Proteomes" id="UP001236239"/>
    </source>
</evidence>
<dbReference type="RefSeq" id="WP_306384691.1">
    <property type="nucleotide sequence ID" value="NZ_JASAYN010000001.1"/>
</dbReference>
<dbReference type="AlphaFoldDB" id="A0AAJ6NBB4"/>
<reference evidence="1" key="1">
    <citation type="journal article" date="2023" name="Front. Microbiol.">
        <title>Phylogeography and host specificity of Pasteurellaceae pathogenic to sea-farmed fish in the north-east Atlantic.</title>
        <authorList>
            <person name="Gulla S."/>
            <person name="Colquhoun D.J."/>
            <person name="Olsen A.B."/>
            <person name="Spilsberg B."/>
            <person name="Lagesen K."/>
            <person name="Aakesson C.P."/>
            <person name="Strom S."/>
            <person name="Manji F."/>
            <person name="Birkbeck T.H."/>
            <person name="Nilsen H.K."/>
        </authorList>
    </citation>
    <scope>NUCLEOTIDE SEQUENCE</scope>
    <source>
        <strain evidence="1">TW16_20</strain>
    </source>
</reference>
<name>A0AAJ6NBB4_9PAST</name>
<dbReference type="Pfam" id="PF10772">
    <property type="entry name" value="Phage_HP1_Orf24"/>
    <property type="match status" value="1"/>
</dbReference>
<dbReference type="InterPro" id="IPR019708">
    <property type="entry name" value="Phage_HP1_Orf24"/>
</dbReference>
<evidence type="ECO:0000313" key="1">
    <source>
        <dbReference type="EMBL" id="MDP8173679.1"/>
    </source>
</evidence>
<protein>
    <submittedName>
        <fullName evidence="1">DUF2597 family protein</fullName>
    </submittedName>
</protein>
<sequence length="150" mass="16310">MERISGQSFDITIGLIPFHVESASLTINDNTAVAQTRGIPDGYIFGDVSADGEIELDEKNFKKISTLAAASGSYRDIPCFDLTFFASRGGVRAKVEAFECKFMPTDLINIDPKGGSKSGKKIKFFVTSPDFVNIDGVPYLSKEDTRDLVG</sequence>
<dbReference type="Proteomes" id="UP001236239">
    <property type="component" value="Unassembled WGS sequence"/>
</dbReference>
<comment type="caution">
    <text evidence="1">The sequence shown here is derived from an EMBL/GenBank/DDBJ whole genome shotgun (WGS) entry which is preliminary data.</text>
</comment>
<gene>
    <name evidence="1" type="ORF">QJU93_09960</name>
</gene>
<accession>A0AAJ6NBB4</accession>